<evidence type="ECO:0000313" key="2">
    <source>
        <dbReference type="EMBL" id="KAJ2932695.1"/>
    </source>
</evidence>
<dbReference type="Proteomes" id="UP001140091">
    <property type="component" value="Unassembled WGS sequence"/>
</dbReference>
<keyword evidence="1" id="KW-0732">Signal</keyword>
<feature type="chain" id="PRO_5040807805" evidence="1">
    <location>
        <begin position="22"/>
        <end position="138"/>
    </location>
</feature>
<reference evidence="2" key="1">
    <citation type="submission" date="2022-06" db="EMBL/GenBank/DDBJ databases">
        <title>Genome Sequence of Candolleomyces eurysporus.</title>
        <authorList>
            <person name="Buettner E."/>
        </authorList>
    </citation>
    <scope>NUCLEOTIDE SEQUENCE</scope>
    <source>
        <strain evidence="2">VTCC 930004</strain>
    </source>
</reference>
<proteinExistence type="predicted"/>
<organism evidence="2 3">
    <name type="scientific">Candolleomyces eurysporus</name>
    <dbReference type="NCBI Taxonomy" id="2828524"/>
    <lineage>
        <taxon>Eukaryota</taxon>
        <taxon>Fungi</taxon>
        <taxon>Dikarya</taxon>
        <taxon>Basidiomycota</taxon>
        <taxon>Agaricomycotina</taxon>
        <taxon>Agaricomycetes</taxon>
        <taxon>Agaricomycetidae</taxon>
        <taxon>Agaricales</taxon>
        <taxon>Agaricineae</taxon>
        <taxon>Psathyrellaceae</taxon>
        <taxon>Candolleomyces</taxon>
    </lineage>
</organism>
<accession>A0A9W8JKV8</accession>
<comment type="caution">
    <text evidence="2">The sequence shown here is derived from an EMBL/GenBank/DDBJ whole genome shotgun (WGS) entry which is preliminary data.</text>
</comment>
<keyword evidence="3" id="KW-1185">Reference proteome</keyword>
<gene>
    <name evidence="2" type="ORF">H1R20_g4387</name>
</gene>
<evidence type="ECO:0000256" key="1">
    <source>
        <dbReference type="SAM" id="SignalP"/>
    </source>
</evidence>
<protein>
    <submittedName>
        <fullName evidence="2">Uncharacterized protein</fullName>
    </submittedName>
</protein>
<sequence>MVHVFLLLKEVSFTDICTASAASTPDIQNEGSAVFDTAYDIVLYSAAELQKPKVQHESKGRQLIASSNLNWQDFWAQVKIRVVDALFPDSTVILDESFTLFFTIPHVIKNENLLCNENDYEYLLTKLKDIKEPAGGRK</sequence>
<feature type="non-terminal residue" evidence="2">
    <location>
        <position position="138"/>
    </location>
</feature>
<name>A0A9W8JKV8_9AGAR</name>
<feature type="signal peptide" evidence="1">
    <location>
        <begin position="1"/>
        <end position="21"/>
    </location>
</feature>
<dbReference type="AlphaFoldDB" id="A0A9W8JKV8"/>
<dbReference type="OrthoDB" id="3063862at2759"/>
<evidence type="ECO:0000313" key="3">
    <source>
        <dbReference type="Proteomes" id="UP001140091"/>
    </source>
</evidence>
<dbReference type="EMBL" id="JANBPK010000763">
    <property type="protein sequence ID" value="KAJ2932695.1"/>
    <property type="molecule type" value="Genomic_DNA"/>
</dbReference>